<feature type="region of interest" description="Disordered" evidence="1">
    <location>
        <begin position="1"/>
        <end position="31"/>
    </location>
</feature>
<feature type="compositionally biased region" description="Polar residues" evidence="1">
    <location>
        <begin position="140"/>
        <end position="155"/>
    </location>
</feature>
<accession>A0A1H8SK88</accession>
<feature type="compositionally biased region" description="Basic residues" evidence="1">
    <location>
        <begin position="171"/>
        <end position="191"/>
    </location>
</feature>
<organism evidence="2 3">
    <name type="scientific">Actinacidiphila rubida</name>
    <dbReference type="NCBI Taxonomy" id="310780"/>
    <lineage>
        <taxon>Bacteria</taxon>
        <taxon>Bacillati</taxon>
        <taxon>Actinomycetota</taxon>
        <taxon>Actinomycetes</taxon>
        <taxon>Kitasatosporales</taxon>
        <taxon>Streptomycetaceae</taxon>
        <taxon>Actinacidiphila</taxon>
    </lineage>
</organism>
<proteinExistence type="predicted"/>
<sequence>MSNGSPDEELDAHEAEDLLETARHRRPPADDPVAALLSATTFPDVARVGRGEEAAVAAFRAAGRSEARFAAPVKSTGRRLLKSFGIAAAAALTLAGAAFAADRTGMPLPFSHATPAHAPSGTPSPLPTGMPTSAHGPHTWETNHAQPPEAPSQNVPRPHSAVRTQEVRPSRLGKKLHPHVARPHGPKRGHSAARAVGLKAVPKAVTMAVATAWYTQRSGPRMSPDESCAAPAPVP</sequence>
<reference evidence="2 3" key="1">
    <citation type="submission" date="2016-10" db="EMBL/GenBank/DDBJ databases">
        <authorList>
            <person name="de Groot N.N."/>
        </authorList>
    </citation>
    <scope>NUCLEOTIDE SEQUENCE [LARGE SCALE GENOMIC DNA]</scope>
    <source>
        <strain evidence="2 3">CGMCC 4.2026</strain>
    </source>
</reference>
<dbReference type="EMBL" id="FODD01000043">
    <property type="protein sequence ID" value="SEO79051.1"/>
    <property type="molecule type" value="Genomic_DNA"/>
</dbReference>
<feature type="compositionally biased region" description="Acidic residues" evidence="1">
    <location>
        <begin position="1"/>
        <end position="11"/>
    </location>
</feature>
<protein>
    <submittedName>
        <fullName evidence="2">Uncharacterized protein</fullName>
    </submittedName>
</protein>
<feature type="region of interest" description="Disordered" evidence="1">
    <location>
        <begin position="110"/>
        <end position="197"/>
    </location>
</feature>
<feature type="region of interest" description="Disordered" evidence="1">
    <location>
        <begin position="214"/>
        <end position="235"/>
    </location>
</feature>
<dbReference type="Proteomes" id="UP000181951">
    <property type="component" value="Unassembled WGS sequence"/>
</dbReference>
<evidence type="ECO:0000256" key="1">
    <source>
        <dbReference type="SAM" id="MobiDB-lite"/>
    </source>
</evidence>
<evidence type="ECO:0000313" key="2">
    <source>
        <dbReference type="EMBL" id="SEO79051.1"/>
    </source>
</evidence>
<dbReference type="RefSeq" id="WP_141726037.1">
    <property type="nucleotide sequence ID" value="NZ_FODD01000043.1"/>
</dbReference>
<dbReference type="STRING" id="310780.SAMN05216267_104328"/>
<keyword evidence="3" id="KW-1185">Reference proteome</keyword>
<name>A0A1H8SK88_9ACTN</name>
<evidence type="ECO:0000313" key="3">
    <source>
        <dbReference type="Proteomes" id="UP000181951"/>
    </source>
</evidence>
<dbReference type="AlphaFoldDB" id="A0A1H8SK88"/>
<feature type="compositionally biased region" description="Basic and acidic residues" evidence="1">
    <location>
        <begin position="12"/>
        <end position="22"/>
    </location>
</feature>
<gene>
    <name evidence="2" type="ORF">SAMN05216267_104328</name>
</gene>